<feature type="transmembrane region" description="Helical" evidence="4">
    <location>
        <begin position="319"/>
        <end position="340"/>
    </location>
</feature>
<dbReference type="InterPro" id="IPR011701">
    <property type="entry name" value="MFS"/>
</dbReference>
<dbReference type="PANTHER" id="PTHR11360:SF290">
    <property type="entry name" value="MONOCARBOXYLATE MFS PERMEASE"/>
    <property type="match status" value="1"/>
</dbReference>
<dbReference type="Pfam" id="PF07690">
    <property type="entry name" value="MFS_1"/>
    <property type="match status" value="1"/>
</dbReference>
<evidence type="ECO:0000259" key="5">
    <source>
        <dbReference type="PROSITE" id="PS50850"/>
    </source>
</evidence>
<dbReference type="InterPro" id="IPR020846">
    <property type="entry name" value="MFS_dom"/>
</dbReference>
<evidence type="ECO:0000313" key="6">
    <source>
        <dbReference type="EMBL" id="MCP8939758.1"/>
    </source>
</evidence>
<accession>A0ABT1LFU4</accession>
<dbReference type="EMBL" id="JANCLU010000014">
    <property type="protein sequence ID" value="MCP8939758.1"/>
    <property type="molecule type" value="Genomic_DNA"/>
</dbReference>
<keyword evidence="2 4" id="KW-1133">Transmembrane helix</keyword>
<dbReference type="RefSeq" id="WP_254743679.1">
    <property type="nucleotide sequence ID" value="NZ_JANCLU010000014.1"/>
</dbReference>
<feature type="transmembrane region" description="Helical" evidence="4">
    <location>
        <begin position="352"/>
        <end position="376"/>
    </location>
</feature>
<keyword evidence="7" id="KW-1185">Reference proteome</keyword>
<feature type="transmembrane region" description="Helical" evidence="4">
    <location>
        <begin position="180"/>
        <end position="200"/>
    </location>
</feature>
<dbReference type="PANTHER" id="PTHR11360">
    <property type="entry name" value="MONOCARBOXYLATE TRANSPORTER"/>
    <property type="match status" value="1"/>
</dbReference>
<evidence type="ECO:0000256" key="3">
    <source>
        <dbReference type="ARBA" id="ARBA00023136"/>
    </source>
</evidence>
<dbReference type="PROSITE" id="PS50850">
    <property type="entry name" value="MFS"/>
    <property type="match status" value="1"/>
</dbReference>
<dbReference type="Gene3D" id="1.20.1250.20">
    <property type="entry name" value="MFS general substrate transporter like domains"/>
    <property type="match status" value="2"/>
</dbReference>
<evidence type="ECO:0000256" key="2">
    <source>
        <dbReference type="ARBA" id="ARBA00022989"/>
    </source>
</evidence>
<evidence type="ECO:0000313" key="7">
    <source>
        <dbReference type="Proteomes" id="UP001205890"/>
    </source>
</evidence>
<feature type="transmembrane region" description="Helical" evidence="4">
    <location>
        <begin position="112"/>
        <end position="137"/>
    </location>
</feature>
<feature type="transmembrane region" description="Helical" evidence="4">
    <location>
        <begin position="382"/>
        <end position="404"/>
    </location>
</feature>
<dbReference type="SUPFAM" id="SSF103473">
    <property type="entry name" value="MFS general substrate transporter"/>
    <property type="match status" value="1"/>
</dbReference>
<comment type="caution">
    <text evidence="6">The sequence shown here is derived from an EMBL/GenBank/DDBJ whole genome shotgun (WGS) entry which is preliminary data.</text>
</comment>
<feature type="transmembrane region" description="Helical" evidence="4">
    <location>
        <begin position="59"/>
        <end position="79"/>
    </location>
</feature>
<evidence type="ECO:0000256" key="1">
    <source>
        <dbReference type="ARBA" id="ARBA00022692"/>
    </source>
</evidence>
<keyword evidence="1 4" id="KW-0812">Transmembrane</keyword>
<protein>
    <submittedName>
        <fullName evidence="6">MFS transporter</fullName>
    </submittedName>
</protein>
<feature type="transmembrane region" description="Helical" evidence="4">
    <location>
        <begin position="149"/>
        <end position="168"/>
    </location>
</feature>
<feature type="transmembrane region" description="Helical" evidence="4">
    <location>
        <begin position="21"/>
        <end position="47"/>
    </location>
</feature>
<feature type="domain" description="Major facilitator superfamily (MFS) profile" evidence="5">
    <location>
        <begin position="25"/>
        <end position="410"/>
    </location>
</feature>
<feature type="transmembrane region" description="Helical" evidence="4">
    <location>
        <begin position="290"/>
        <end position="313"/>
    </location>
</feature>
<name>A0ABT1LFU4_9HYPH</name>
<dbReference type="Proteomes" id="UP001205890">
    <property type="component" value="Unassembled WGS sequence"/>
</dbReference>
<keyword evidence="3 4" id="KW-0472">Membrane</keyword>
<reference evidence="6 7" key="1">
    <citation type="submission" date="2022-07" db="EMBL/GenBank/DDBJ databases">
        <authorList>
            <person name="Li W.-J."/>
            <person name="Deng Q.-Q."/>
        </authorList>
    </citation>
    <scope>NUCLEOTIDE SEQUENCE [LARGE SCALE GENOMIC DNA]</scope>
    <source>
        <strain evidence="6 7">SYSU M60028</strain>
    </source>
</reference>
<dbReference type="InterPro" id="IPR050327">
    <property type="entry name" value="Proton-linked_MCT"/>
</dbReference>
<feature type="transmembrane region" description="Helical" evidence="4">
    <location>
        <begin position="86"/>
        <end position="106"/>
    </location>
</feature>
<organism evidence="6 7">
    <name type="scientific">Alsobacter ponti</name>
    <dbReference type="NCBI Taxonomy" id="2962936"/>
    <lineage>
        <taxon>Bacteria</taxon>
        <taxon>Pseudomonadati</taxon>
        <taxon>Pseudomonadota</taxon>
        <taxon>Alphaproteobacteria</taxon>
        <taxon>Hyphomicrobiales</taxon>
        <taxon>Alsobacteraceae</taxon>
        <taxon>Alsobacter</taxon>
    </lineage>
</organism>
<sequence length="414" mass="42713">MPSSLPAHSSAASEVLSDSRYAWLRLGVALLLSTVGGVGMWSVVVALPAVQAEFGADRAGAALPFTLTMLGVAFGGVLMGRVADRFGTMATVIAGVVALGLGYALAAASGSLLQFALAQGLLIGALGSAATFGPLIADVSHWFVRRRGIAVAICAAGNYLAGTFWPPVVQHFIETSGWRATHLGIGAFCVAVMLPLAFALRRRPPRHDAASAAREAGRRSIDGLSPAALQALLFVAGLSCCVAMSMPQVHIVAYCGDLGYGVARGAEMLSLMMAFGIVSRVGSGFVADRFGGVVTLLAGSALQGVALLLYLLADGLTSLYVVSALFGLFQGGIVPMYAIIVREYFPPAEAGARVGVVLMSTLFGMALGGWVSGAIFDLTGSYRAAFLNGIAWNLVNVAVMTWLLTRPSRRAAAA</sequence>
<evidence type="ECO:0000256" key="4">
    <source>
        <dbReference type="SAM" id="Phobius"/>
    </source>
</evidence>
<dbReference type="InterPro" id="IPR036259">
    <property type="entry name" value="MFS_trans_sf"/>
</dbReference>
<feature type="transmembrane region" description="Helical" evidence="4">
    <location>
        <begin position="221"/>
        <end position="246"/>
    </location>
</feature>
<gene>
    <name evidence="6" type="ORF">NK718_14615</name>
</gene>
<dbReference type="CDD" id="cd17355">
    <property type="entry name" value="MFS_YcxA_like"/>
    <property type="match status" value="1"/>
</dbReference>
<feature type="transmembrane region" description="Helical" evidence="4">
    <location>
        <begin position="258"/>
        <end position="278"/>
    </location>
</feature>
<proteinExistence type="predicted"/>